<evidence type="ECO:0000313" key="3">
    <source>
        <dbReference type="Proteomes" id="UP000541444"/>
    </source>
</evidence>
<dbReference type="AlphaFoldDB" id="A0A7J7LGU7"/>
<feature type="non-terminal residue" evidence="2">
    <location>
        <position position="1"/>
    </location>
</feature>
<feature type="transmembrane region" description="Helical" evidence="1">
    <location>
        <begin position="111"/>
        <end position="129"/>
    </location>
</feature>
<comment type="caution">
    <text evidence="2">The sequence shown here is derived from an EMBL/GenBank/DDBJ whole genome shotgun (WGS) entry which is preliminary data.</text>
</comment>
<organism evidence="2 3">
    <name type="scientific">Kingdonia uniflora</name>
    <dbReference type="NCBI Taxonomy" id="39325"/>
    <lineage>
        <taxon>Eukaryota</taxon>
        <taxon>Viridiplantae</taxon>
        <taxon>Streptophyta</taxon>
        <taxon>Embryophyta</taxon>
        <taxon>Tracheophyta</taxon>
        <taxon>Spermatophyta</taxon>
        <taxon>Magnoliopsida</taxon>
        <taxon>Ranunculales</taxon>
        <taxon>Circaeasteraceae</taxon>
        <taxon>Kingdonia</taxon>
    </lineage>
</organism>
<gene>
    <name evidence="2" type="ORF">GIB67_037869</name>
</gene>
<evidence type="ECO:0000313" key="2">
    <source>
        <dbReference type="EMBL" id="KAF6141901.1"/>
    </source>
</evidence>
<keyword evidence="3" id="KW-1185">Reference proteome</keyword>
<reference evidence="2 3" key="1">
    <citation type="journal article" date="2020" name="IScience">
        <title>Genome Sequencing of the Endangered Kingdonia uniflora (Circaeasteraceae, Ranunculales) Reveals Potential Mechanisms of Evolutionary Specialization.</title>
        <authorList>
            <person name="Sun Y."/>
            <person name="Deng T."/>
            <person name="Zhang A."/>
            <person name="Moore M.J."/>
            <person name="Landis J.B."/>
            <person name="Lin N."/>
            <person name="Zhang H."/>
            <person name="Zhang X."/>
            <person name="Huang J."/>
            <person name="Zhang X."/>
            <person name="Sun H."/>
            <person name="Wang H."/>
        </authorList>
    </citation>
    <scope>NUCLEOTIDE SEQUENCE [LARGE SCALE GENOMIC DNA]</scope>
    <source>
        <strain evidence="2">TB1705</strain>
        <tissue evidence="2">Leaf</tissue>
    </source>
</reference>
<keyword evidence="1" id="KW-1133">Transmembrane helix</keyword>
<evidence type="ECO:0000256" key="1">
    <source>
        <dbReference type="SAM" id="Phobius"/>
    </source>
</evidence>
<accession>A0A7J7LGU7</accession>
<protein>
    <submittedName>
        <fullName evidence="2">Uncharacterized protein</fullName>
    </submittedName>
</protein>
<keyword evidence="1" id="KW-0472">Membrane</keyword>
<sequence length="130" mass="14250">FNSQAQDKRRPSDSRIPFEFCYDIGSNKSEILLPNVTLFLDPVALVSDETGPMYCLCIIKSLNINIIGRDSDQASTAINSTPSHTVPPATAIGEATKETENVFHPSVGTSCLNLLRYTVFIMFLLVLAIV</sequence>
<dbReference type="EMBL" id="JACGCM010002284">
    <property type="protein sequence ID" value="KAF6141901.1"/>
    <property type="molecule type" value="Genomic_DNA"/>
</dbReference>
<keyword evidence="1" id="KW-0812">Transmembrane</keyword>
<proteinExistence type="predicted"/>
<dbReference type="Proteomes" id="UP000541444">
    <property type="component" value="Unassembled WGS sequence"/>
</dbReference>
<name>A0A7J7LGU7_9MAGN</name>